<keyword evidence="1" id="KW-0812">Transmembrane</keyword>
<evidence type="ECO:0000313" key="4">
    <source>
        <dbReference type="EMBL" id="TQV72905.1"/>
    </source>
</evidence>
<dbReference type="InterPro" id="IPR043128">
    <property type="entry name" value="Rev_trsase/Diguanyl_cyclase"/>
</dbReference>
<dbReference type="SUPFAM" id="SSF141868">
    <property type="entry name" value="EAL domain-like"/>
    <property type="match status" value="1"/>
</dbReference>
<reference evidence="4 5" key="1">
    <citation type="submission" date="2019-06" db="EMBL/GenBank/DDBJ databases">
        <title>Draft genome of Aliikangiella marina GYP-15.</title>
        <authorList>
            <person name="Wang G."/>
        </authorList>
    </citation>
    <scope>NUCLEOTIDE SEQUENCE [LARGE SCALE GENOMIC DNA]</scope>
    <source>
        <strain evidence="4 5">GYP-15</strain>
    </source>
</reference>
<feature type="transmembrane region" description="Helical" evidence="1">
    <location>
        <begin position="6"/>
        <end position="24"/>
    </location>
</feature>
<dbReference type="OrthoDB" id="5894408at2"/>
<keyword evidence="1" id="KW-1133">Transmembrane helix</keyword>
<dbReference type="InterPro" id="IPR001633">
    <property type="entry name" value="EAL_dom"/>
</dbReference>
<comment type="caution">
    <text evidence="4">The sequence shown here is derived from an EMBL/GenBank/DDBJ whole genome shotgun (WGS) entry which is preliminary data.</text>
</comment>
<dbReference type="Pfam" id="PF00990">
    <property type="entry name" value="GGDEF"/>
    <property type="match status" value="1"/>
</dbReference>
<evidence type="ECO:0000256" key="1">
    <source>
        <dbReference type="SAM" id="Phobius"/>
    </source>
</evidence>
<name>A0A545T6U4_9GAMM</name>
<accession>A0A545T6U4</accession>
<dbReference type="RefSeq" id="WP_142943044.1">
    <property type="nucleotide sequence ID" value="NZ_VIKR01000004.1"/>
</dbReference>
<dbReference type="PANTHER" id="PTHR33121">
    <property type="entry name" value="CYCLIC DI-GMP PHOSPHODIESTERASE PDEF"/>
    <property type="match status" value="1"/>
</dbReference>
<feature type="domain" description="EAL" evidence="2">
    <location>
        <begin position="387"/>
        <end position="638"/>
    </location>
</feature>
<evidence type="ECO:0000259" key="3">
    <source>
        <dbReference type="PROSITE" id="PS50887"/>
    </source>
</evidence>
<dbReference type="GO" id="GO:0071111">
    <property type="term" value="F:cyclic-guanylate-specific phosphodiesterase activity"/>
    <property type="evidence" value="ECO:0007669"/>
    <property type="project" value="InterPro"/>
</dbReference>
<feature type="transmembrane region" description="Helical" evidence="1">
    <location>
        <begin position="139"/>
        <end position="161"/>
    </location>
</feature>
<gene>
    <name evidence="4" type="ORF">FLL45_15685</name>
</gene>
<dbReference type="SUPFAM" id="SSF55073">
    <property type="entry name" value="Nucleotide cyclase"/>
    <property type="match status" value="1"/>
</dbReference>
<evidence type="ECO:0000313" key="5">
    <source>
        <dbReference type="Proteomes" id="UP000317839"/>
    </source>
</evidence>
<dbReference type="Gene3D" id="3.20.20.450">
    <property type="entry name" value="EAL domain"/>
    <property type="match status" value="1"/>
</dbReference>
<dbReference type="PANTHER" id="PTHR33121:SF32">
    <property type="entry name" value="RNASE E SPECIFICITY FACTOR CSRD"/>
    <property type="match status" value="1"/>
</dbReference>
<dbReference type="InterPro" id="IPR035919">
    <property type="entry name" value="EAL_sf"/>
</dbReference>
<dbReference type="Pfam" id="PF00563">
    <property type="entry name" value="EAL"/>
    <property type="match status" value="1"/>
</dbReference>
<dbReference type="Proteomes" id="UP000317839">
    <property type="component" value="Unassembled WGS sequence"/>
</dbReference>
<dbReference type="InterPro" id="IPR000160">
    <property type="entry name" value="GGDEF_dom"/>
</dbReference>
<proteinExistence type="predicted"/>
<feature type="domain" description="GGDEF" evidence="3">
    <location>
        <begin position="250"/>
        <end position="377"/>
    </location>
</feature>
<dbReference type="CDD" id="cd01948">
    <property type="entry name" value="EAL"/>
    <property type="match status" value="1"/>
</dbReference>
<keyword evidence="5" id="KW-1185">Reference proteome</keyword>
<dbReference type="InterPro" id="IPR029787">
    <property type="entry name" value="Nucleotide_cyclase"/>
</dbReference>
<dbReference type="InterPro" id="IPR050706">
    <property type="entry name" value="Cyclic-di-GMP_PDE-like"/>
</dbReference>
<keyword evidence="1" id="KW-0472">Membrane</keyword>
<evidence type="ECO:0000259" key="2">
    <source>
        <dbReference type="PROSITE" id="PS50883"/>
    </source>
</evidence>
<dbReference type="PROSITE" id="PS50883">
    <property type="entry name" value="EAL"/>
    <property type="match status" value="1"/>
</dbReference>
<protein>
    <submittedName>
        <fullName evidence="4">EAL domain-containing protein</fullName>
    </submittedName>
</protein>
<dbReference type="SMART" id="SM00052">
    <property type="entry name" value="EAL"/>
    <property type="match status" value="1"/>
</dbReference>
<dbReference type="SMART" id="SM00267">
    <property type="entry name" value="GGDEF"/>
    <property type="match status" value="1"/>
</dbReference>
<dbReference type="AlphaFoldDB" id="A0A545T6U4"/>
<dbReference type="PROSITE" id="PS50887">
    <property type="entry name" value="GGDEF"/>
    <property type="match status" value="1"/>
</dbReference>
<organism evidence="4 5">
    <name type="scientific">Aliikangiella marina</name>
    <dbReference type="NCBI Taxonomy" id="1712262"/>
    <lineage>
        <taxon>Bacteria</taxon>
        <taxon>Pseudomonadati</taxon>
        <taxon>Pseudomonadota</taxon>
        <taxon>Gammaproteobacteria</taxon>
        <taxon>Oceanospirillales</taxon>
        <taxon>Pleioneaceae</taxon>
        <taxon>Aliikangiella</taxon>
    </lineage>
</organism>
<dbReference type="Gene3D" id="3.30.70.270">
    <property type="match status" value="1"/>
</dbReference>
<sequence length="638" mass="73585">MLQSNLKLFALLMTLVTFLVIGISKHSAVQSTAHSLEVAQQTRATLIAQVDLIITRSELNDRQGLSQFLNELESLNGLAGWTLTDENNQVLGQRRPFENNNQSQQYLYFHRDLERQKLMSLQLVFDQPKVATGWSLWDFFVAGLAVIAMTLCLFLIFKWVLNLENYANYLLTDNKSFNRSQFKNYANPVSRIINQLILQNSLLEKDKQELTDQIRKTSYVDDVTELGNHQFFKAEFQVRLHNHEEEESGLFVLLSFVERDDDDELVIDDDRLRQITHVIKQYASEIPSALVARLHANDFALLLPNRTRSETDKICKTVIEQLEKIVFDKTSIREHFVDIGISAYKQGFDYYKIMAEADMALRNAQLQGGNNWFMFGETLPESKVRGHMKWRSFLQRILDRRQIQLYGQQVNYFTKESKSHHEVLVRIEDGKDILTAESFLPMASNCGLSTAFDRQVVDGVIKHCLYQEGPKDPPIYSINLFITSLLDEPFVSWFVEKFSSYPELSKRIEVEITESNINQYTEALTRVMNRFADIGIQCCVEHFGSPEQNLAYLDALPISRVKVDRRIIFGIHENREQQLLLKTMLINLKSKGIKVIAEGVEQAEDAEFITQAGLDGAQGFYYSKPQRLKTIEKFLKAV</sequence>
<dbReference type="EMBL" id="VIKR01000004">
    <property type="protein sequence ID" value="TQV72905.1"/>
    <property type="molecule type" value="Genomic_DNA"/>
</dbReference>